<comment type="caution">
    <text evidence="10">The sequence shown here is derived from an EMBL/GenBank/DDBJ whole genome shotgun (WGS) entry which is preliminary data.</text>
</comment>
<evidence type="ECO:0000256" key="2">
    <source>
        <dbReference type="ARBA" id="ARBA00022448"/>
    </source>
</evidence>
<name>A0A5U2E1I4_SALER</name>
<evidence type="ECO:0000256" key="8">
    <source>
        <dbReference type="ARBA" id="ARBA00023136"/>
    </source>
</evidence>
<keyword evidence="2" id="KW-0813">Transport</keyword>
<feature type="non-terminal residue" evidence="10">
    <location>
        <position position="1"/>
    </location>
</feature>
<dbReference type="EMBL" id="AAHBBZ010000014">
    <property type="protein sequence ID" value="EBU1491646.1"/>
    <property type="molecule type" value="Genomic_DNA"/>
</dbReference>
<dbReference type="InterPro" id="IPR004684">
    <property type="entry name" value="2keto-3dGluconate_permease"/>
</dbReference>
<keyword evidence="7 9" id="KW-1133">Transmembrane helix</keyword>
<gene>
    <name evidence="10" type="ORF">CS596_11045</name>
</gene>
<evidence type="ECO:0000256" key="9">
    <source>
        <dbReference type="SAM" id="Phobius"/>
    </source>
</evidence>
<proteinExistence type="inferred from homology"/>
<evidence type="ECO:0000256" key="6">
    <source>
        <dbReference type="ARBA" id="ARBA00022847"/>
    </source>
</evidence>
<sequence>LAEVAAAAAPLIAASVITTAILTPVLTSWVAKKQARQASLEKNA</sequence>
<accession>A0A5U2E1I4</accession>
<evidence type="ECO:0000256" key="3">
    <source>
        <dbReference type="ARBA" id="ARBA00022475"/>
    </source>
</evidence>
<dbReference type="GO" id="GO:0015649">
    <property type="term" value="F:2-keto-3-deoxygluconate:proton symporter activity"/>
    <property type="evidence" value="ECO:0007669"/>
    <property type="project" value="InterPro"/>
</dbReference>
<protein>
    <submittedName>
        <fullName evidence="10">2-keto-3-deoxygluconate permease</fullName>
    </submittedName>
</protein>
<evidence type="ECO:0000256" key="4">
    <source>
        <dbReference type="ARBA" id="ARBA00022597"/>
    </source>
</evidence>
<dbReference type="GO" id="GO:0016020">
    <property type="term" value="C:membrane"/>
    <property type="evidence" value="ECO:0007669"/>
    <property type="project" value="InterPro"/>
</dbReference>
<evidence type="ECO:0000256" key="7">
    <source>
        <dbReference type="ARBA" id="ARBA00022989"/>
    </source>
</evidence>
<dbReference type="AlphaFoldDB" id="A0A5U2E1I4"/>
<evidence type="ECO:0000256" key="1">
    <source>
        <dbReference type="ARBA" id="ARBA00006430"/>
    </source>
</evidence>
<dbReference type="Pfam" id="PF03812">
    <property type="entry name" value="KdgT"/>
    <property type="match status" value="1"/>
</dbReference>
<comment type="similarity">
    <text evidence="1">Belongs to the KdgT transporter family.</text>
</comment>
<reference evidence="10" key="1">
    <citation type="submission" date="2018-07" db="EMBL/GenBank/DDBJ databases">
        <authorList>
            <consortium name="PulseNet: The National Subtyping Network for Foodborne Disease Surveillance"/>
            <person name="Tarr C.L."/>
            <person name="Trees E."/>
            <person name="Katz L.S."/>
            <person name="Carleton-Romer H.A."/>
            <person name="Stroika S."/>
            <person name="Kucerova Z."/>
            <person name="Roache K.F."/>
            <person name="Sabol A.L."/>
            <person name="Besser J."/>
            <person name="Gerner-Smidt P."/>
        </authorList>
    </citation>
    <scope>NUCLEOTIDE SEQUENCE</scope>
    <source>
        <strain evidence="10">PNUSAS026655</strain>
    </source>
</reference>
<feature type="transmembrane region" description="Helical" evidence="9">
    <location>
        <begin position="6"/>
        <end position="31"/>
    </location>
</feature>
<keyword evidence="3" id="KW-1003">Cell membrane</keyword>
<keyword evidence="5 9" id="KW-0812">Transmembrane</keyword>
<keyword evidence="4" id="KW-0762">Sugar transport</keyword>
<evidence type="ECO:0000256" key="5">
    <source>
        <dbReference type="ARBA" id="ARBA00022692"/>
    </source>
</evidence>
<keyword evidence="8 9" id="KW-0472">Membrane</keyword>
<evidence type="ECO:0000313" key="10">
    <source>
        <dbReference type="EMBL" id="EBU1491646.1"/>
    </source>
</evidence>
<keyword evidence="6" id="KW-0769">Symport</keyword>
<organism evidence="10">
    <name type="scientific">Salmonella enterica</name>
    <name type="common">Salmonella choleraesuis</name>
    <dbReference type="NCBI Taxonomy" id="28901"/>
    <lineage>
        <taxon>Bacteria</taxon>
        <taxon>Pseudomonadati</taxon>
        <taxon>Pseudomonadota</taxon>
        <taxon>Gammaproteobacteria</taxon>
        <taxon>Enterobacterales</taxon>
        <taxon>Enterobacteriaceae</taxon>
        <taxon>Salmonella</taxon>
    </lineage>
</organism>